<dbReference type="InterPro" id="IPR050125">
    <property type="entry name" value="GPCR_opsins"/>
</dbReference>
<evidence type="ECO:0000256" key="2">
    <source>
        <dbReference type="ARBA" id="ARBA00022692"/>
    </source>
</evidence>
<evidence type="ECO:0000256" key="3">
    <source>
        <dbReference type="ARBA" id="ARBA00022989"/>
    </source>
</evidence>
<dbReference type="PROSITE" id="PS50262">
    <property type="entry name" value="G_PROTEIN_RECEP_F1_2"/>
    <property type="match status" value="1"/>
</dbReference>
<dbReference type="Gene3D" id="1.20.1070.10">
    <property type="entry name" value="Rhodopsin 7-helix transmembrane proteins"/>
    <property type="match status" value="1"/>
</dbReference>
<feature type="transmembrane region" description="Helical" evidence="9">
    <location>
        <begin position="325"/>
        <end position="350"/>
    </location>
</feature>
<dbReference type="AlphaFoldDB" id="A0A6P8IAL9"/>
<proteinExistence type="inferred from homology"/>
<name>A0A6P8IAL9_ACTTE</name>
<dbReference type="InParanoid" id="A0A6P8IAL9"/>
<keyword evidence="5 9" id="KW-0472">Membrane</keyword>
<reference evidence="12" key="1">
    <citation type="submission" date="2025-08" db="UniProtKB">
        <authorList>
            <consortium name="RefSeq"/>
        </authorList>
    </citation>
    <scope>IDENTIFICATION</scope>
    <source>
        <tissue evidence="12">Tentacle</tissue>
    </source>
</reference>
<keyword evidence="3 9" id="KW-1133">Transmembrane helix</keyword>
<evidence type="ECO:0000313" key="11">
    <source>
        <dbReference type="Proteomes" id="UP000515163"/>
    </source>
</evidence>
<dbReference type="InterPro" id="IPR000276">
    <property type="entry name" value="GPCR_Rhodpsn"/>
</dbReference>
<keyword evidence="11" id="KW-1185">Reference proteome</keyword>
<dbReference type="SUPFAM" id="SSF81321">
    <property type="entry name" value="Family A G protein-coupled receptor-like"/>
    <property type="match status" value="1"/>
</dbReference>
<dbReference type="PANTHER" id="PTHR24240">
    <property type="entry name" value="OPSIN"/>
    <property type="match status" value="1"/>
</dbReference>
<dbReference type="PRINTS" id="PR00237">
    <property type="entry name" value="GPCRRHODOPSN"/>
</dbReference>
<dbReference type="Proteomes" id="UP000515163">
    <property type="component" value="Unplaced"/>
</dbReference>
<feature type="domain" description="G-protein coupled receptors family 1 profile" evidence="10">
    <location>
        <begin position="118"/>
        <end position="378"/>
    </location>
</feature>
<dbReference type="CDD" id="cd00637">
    <property type="entry name" value="7tm_classA_rhodopsin-like"/>
    <property type="match status" value="1"/>
</dbReference>
<dbReference type="RefSeq" id="XP_031561750.1">
    <property type="nucleotide sequence ID" value="XM_031705890.1"/>
</dbReference>
<comment type="subcellular location">
    <subcellularLocation>
        <location evidence="1">Membrane</location>
        <topology evidence="1">Multi-pass membrane protein</topology>
    </subcellularLocation>
</comment>
<accession>A0A6P8IAL9</accession>
<feature type="transmembrane region" description="Helical" evidence="9">
    <location>
        <begin position="362"/>
        <end position="381"/>
    </location>
</feature>
<gene>
    <name evidence="12" type="primary">LOC116297630</name>
</gene>
<evidence type="ECO:0000313" key="12">
    <source>
        <dbReference type="RefSeq" id="XP_031561750.1"/>
    </source>
</evidence>
<feature type="transmembrane region" description="Helical" evidence="9">
    <location>
        <begin position="36"/>
        <end position="59"/>
    </location>
</feature>
<evidence type="ECO:0000256" key="4">
    <source>
        <dbReference type="ARBA" id="ARBA00023040"/>
    </source>
</evidence>
<feature type="transmembrane region" description="Helical" evidence="9">
    <location>
        <begin position="103"/>
        <end position="127"/>
    </location>
</feature>
<dbReference type="InterPro" id="IPR017452">
    <property type="entry name" value="GPCR_Rhodpsn_7TM"/>
</dbReference>
<dbReference type="PROSITE" id="PS00237">
    <property type="entry name" value="G_PROTEIN_RECEP_F1_1"/>
    <property type="match status" value="1"/>
</dbReference>
<comment type="similarity">
    <text evidence="8">Belongs to the G-protein coupled receptor 1 family.</text>
</comment>
<keyword evidence="4 8" id="KW-0297">G-protein coupled receptor</keyword>
<dbReference type="OrthoDB" id="6021576at2759"/>
<dbReference type="Pfam" id="PF00001">
    <property type="entry name" value="7tm_1"/>
    <property type="match status" value="1"/>
</dbReference>
<feature type="transmembrane region" description="Helical" evidence="9">
    <location>
        <begin position="139"/>
        <end position="158"/>
    </location>
</feature>
<dbReference type="GO" id="GO:0004930">
    <property type="term" value="F:G protein-coupled receptor activity"/>
    <property type="evidence" value="ECO:0007669"/>
    <property type="project" value="UniProtKB-KW"/>
</dbReference>
<keyword evidence="7 8" id="KW-0807">Transducer</keyword>
<evidence type="ECO:0000256" key="1">
    <source>
        <dbReference type="ARBA" id="ARBA00004141"/>
    </source>
</evidence>
<keyword evidence="2 8" id="KW-0812">Transmembrane</keyword>
<feature type="transmembrane region" description="Helical" evidence="9">
    <location>
        <begin position="178"/>
        <end position="199"/>
    </location>
</feature>
<sequence>MQQAPPSASLHHFLNAETCNKITKLLIYTKEVYEGLLFIIFLTIFLTVNVGQLECAFYCRADSQSLISWSSIILARMNATWGSSNEHQLLVEFLNRSPATIAVETSIILLIGLIAIGGNLLVVISIFRNPSLRRTITNYFVLSLAMSDIMYPFTNLPFMLAWSIKSTFTFKEGLWCQIQAIVSFSLIHVSILTMALMAVNRFVRVCKTHKYNKWFNKKSSLVMLGTVWVASYTYMTVNLTEKTLFYVRFEPQKIICGLSRSNKDFFSTVLMTLCLAFGLGFPFTVMGVCYYKIFKKIREHKRNIAPFSSDSNGSSLGMSVQEIKVTWTTFAVLIGYLLTWLPMLLIVVASYFKDLPREVHMIVTYSMASSSAINPVIYGVLNPAFRKEYKKIIKWQ</sequence>
<protein>
    <submittedName>
        <fullName evidence="12">Melatonin receptor type 1A-like</fullName>
    </submittedName>
</protein>
<feature type="transmembrane region" description="Helical" evidence="9">
    <location>
        <begin position="269"/>
        <end position="293"/>
    </location>
</feature>
<evidence type="ECO:0000256" key="7">
    <source>
        <dbReference type="ARBA" id="ARBA00023224"/>
    </source>
</evidence>
<evidence type="ECO:0000256" key="9">
    <source>
        <dbReference type="SAM" id="Phobius"/>
    </source>
</evidence>
<dbReference type="KEGG" id="aten:116297630"/>
<feature type="transmembrane region" description="Helical" evidence="9">
    <location>
        <begin position="220"/>
        <end position="237"/>
    </location>
</feature>
<evidence type="ECO:0000256" key="8">
    <source>
        <dbReference type="RuleBase" id="RU000688"/>
    </source>
</evidence>
<evidence type="ECO:0000256" key="6">
    <source>
        <dbReference type="ARBA" id="ARBA00023170"/>
    </source>
</evidence>
<keyword evidence="6 8" id="KW-0675">Receptor</keyword>
<dbReference type="GeneID" id="116297630"/>
<dbReference type="FunCoup" id="A0A6P8IAL9">
    <property type="interactions" value="708"/>
</dbReference>
<evidence type="ECO:0000259" key="10">
    <source>
        <dbReference type="PROSITE" id="PS50262"/>
    </source>
</evidence>
<dbReference type="GO" id="GO:0016020">
    <property type="term" value="C:membrane"/>
    <property type="evidence" value="ECO:0007669"/>
    <property type="project" value="UniProtKB-SubCell"/>
</dbReference>
<organism evidence="11 12">
    <name type="scientific">Actinia tenebrosa</name>
    <name type="common">Australian red waratah sea anemone</name>
    <dbReference type="NCBI Taxonomy" id="6105"/>
    <lineage>
        <taxon>Eukaryota</taxon>
        <taxon>Metazoa</taxon>
        <taxon>Cnidaria</taxon>
        <taxon>Anthozoa</taxon>
        <taxon>Hexacorallia</taxon>
        <taxon>Actiniaria</taxon>
        <taxon>Actiniidae</taxon>
        <taxon>Actinia</taxon>
    </lineage>
</organism>
<evidence type="ECO:0000256" key="5">
    <source>
        <dbReference type="ARBA" id="ARBA00023136"/>
    </source>
</evidence>